<protein>
    <submittedName>
        <fullName evidence="1">Uncharacterized protein</fullName>
    </submittedName>
</protein>
<gene>
    <name evidence="1" type="ORF">DERP_002550</name>
</gene>
<keyword evidence="2" id="KW-1185">Reference proteome</keyword>
<dbReference type="Proteomes" id="UP000887458">
    <property type="component" value="Unassembled WGS sequence"/>
</dbReference>
<comment type="caution">
    <text evidence="1">The sequence shown here is derived from an EMBL/GenBank/DDBJ whole genome shotgun (WGS) entry which is preliminary data.</text>
</comment>
<organism evidence="1 2">
    <name type="scientific">Dermatophagoides pteronyssinus</name>
    <name type="common">European house dust mite</name>
    <dbReference type="NCBI Taxonomy" id="6956"/>
    <lineage>
        <taxon>Eukaryota</taxon>
        <taxon>Metazoa</taxon>
        <taxon>Ecdysozoa</taxon>
        <taxon>Arthropoda</taxon>
        <taxon>Chelicerata</taxon>
        <taxon>Arachnida</taxon>
        <taxon>Acari</taxon>
        <taxon>Acariformes</taxon>
        <taxon>Sarcoptiformes</taxon>
        <taxon>Astigmata</taxon>
        <taxon>Psoroptidia</taxon>
        <taxon>Analgoidea</taxon>
        <taxon>Pyroglyphidae</taxon>
        <taxon>Dermatophagoidinae</taxon>
        <taxon>Dermatophagoides</taxon>
    </lineage>
</organism>
<reference evidence="1 2" key="1">
    <citation type="journal article" date="2018" name="J. Allergy Clin. Immunol.">
        <title>High-quality assembly of Dermatophagoides pteronyssinus genome and transcriptome reveals a wide range of novel allergens.</title>
        <authorList>
            <person name="Liu X.Y."/>
            <person name="Yang K.Y."/>
            <person name="Wang M.Q."/>
            <person name="Kwok J.S."/>
            <person name="Zeng X."/>
            <person name="Yang Z."/>
            <person name="Xiao X.J."/>
            <person name="Lau C.P."/>
            <person name="Li Y."/>
            <person name="Huang Z.M."/>
            <person name="Ba J.G."/>
            <person name="Yim A.K."/>
            <person name="Ouyang C.Y."/>
            <person name="Ngai S.M."/>
            <person name="Chan T.F."/>
            <person name="Leung E.L."/>
            <person name="Liu L."/>
            <person name="Liu Z.G."/>
            <person name="Tsui S.K."/>
        </authorList>
    </citation>
    <scope>NUCLEOTIDE SEQUENCE [LARGE SCALE GENOMIC DNA]</scope>
    <source>
        <strain evidence="1">Derp</strain>
    </source>
</reference>
<accession>A0ABQ8JIJ3</accession>
<reference evidence="1 2" key="2">
    <citation type="journal article" date="2022" name="Mol. Biol. Evol.">
        <title>Comparative Genomics Reveals Insights into the Divergent Evolution of Astigmatic Mites and Household Pest Adaptations.</title>
        <authorList>
            <person name="Xiong Q."/>
            <person name="Wan A.T."/>
            <person name="Liu X."/>
            <person name="Fung C.S."/>
            <person name="Xiao X."/>
            <person name="Malainual N."/>
            <person name="Hou J."/>
            <person name="Wang L."/>
            <person name="Wang M."/>
            <person name="Yang K.Y."/>
            <person name="Cui Y."/>
            <person name="Leung E.L."/>
            <person name="Nong W."/>
            <person name="Shin S.K."/>
            <person name="Au S.W."/>
            <person name="Jeong K.Y."/>
            <person name="Chew F.T."/>
            <person name="Hui J.H."/>
            <person name="Leung T.F."/>
            <person name="Tungtrongchitr A."/>
            <person name="Zhong N."/>
            <person name="Liu Z."/>
            <person name="Tsui S.K."/>
        </authorList>
    </citation>
    <scope>NUCLEOTIDE SEQUENCE [LARGE SCALE GENOMIC DNA]</scope>
    <source>
        <strain evidence="1">Derp</strain>
    </source>
</reference>
<dbReference type="EMBL" id="NJHN03000037">
    <property type="protein sequence ID" value="KAH9422253.1"/>
    <property type="molecule type" value="Genomic_DNA"/>
</dbReference>
<evidence type="ECO:0000313" key="2">
    <source>
        <dbReference type="Proteomes" id="UP000887458"/>
    </source>
</evidence>
<evidence type="ECO:0000313" key="1">
    <source>
        <dbReference type="EMBL" id="KAH9422253.1"/>
    </source>
</evidence>
<sequence>MTKLQQHLWKAKQDKQHHHVKLIQIDHLRFRLRMEVDRPSFHTLKHLMPTYQYERKEKN</sequence>
<name>A0ABQ8JIJ3_DERPT</name>
<proteinExistence type="predicted"/>